<gene>
    <name evidence="2" type="ORF">NEQG_00567</name>
</gene>
<keyword evidence="1" id="KW-0812">Transmembrane</keyword>
<protein>
    <submittedName>
        <fullName evidence="2">Uncharacterized protein</fullName>
    </submittedName>
</protein>
<dbReference type="HOGENOM" id="CLU_1138276_0_0_1"/>
<keyword evidence="3" id="KW-1185">Reference proteome</keyword>
<evidence type="ECO:0000313" key="2">
    <source>
        <dbReference type="EMBL" id="EIJ89797.1"/>
    </source>
</evidence>
<sequence length="244" mass="28346">MNAGAGETAQTQKEQVEIDLFERYNEYMYNVDYALILLHLYKHKYRVCRTTHTISPNDEIPQIHKNLLIALYKNWNLVAELLEDLDSSIDPNGHHINYNYLIQIQQENKKRKFANPIACNNGLCTNNNAIQYIFNNIKGKNPKIEQYVNDKVKTFTNLFDHNVSTTDPSYIENKMLQMELHKQRRKFLGLGSYSFSNESYGSRNDIEGSMLILFIVTILSIICIVCVLIFITKISSFFVSLMNN</sequence>
<dbReference type="EMBL" id="GL870876">
    <property type="protein sequence ID" value="EIJ89797.1"/>
    <property type="molecule type" value="Genomic_DNA"/>
</dbReference>
<organism evidence="2 3">
    <name type="scientific">Nematocida parisii (strain ERTm3)</name>
    <name type="common">Nematode killer fungus</name>
    <dbReference type="NCBI Taxonomy" id="935791"/>
    <lineage>
        <taxon>Eukaryota</taxon>
        <taxon>Fungi</taxon>
        <taxon>Fungi incertae sedis</taxon>
        <taxon>Microsporidia</taxon>
        <taxon>Nematocida</taxon>
    </lineage>
</organism>
<dbReference type="VEuPathDB" id="MicrosporidiaDB:NEQG_00567"/>
<accession>I3EKQ0</accession>
<dbReference type="OrthoDB" id="10287614at2759"/>
<dbReference type="AlphaFoldDB" id="I3EKQ0"/>
<name>I3EKQ0_NEMP3</name>
<feature type="transmembrane region" description="Helical" evidence="1">
    <location>
        <begin position="210"/>
        <end position="232"/>
    </location>
</feature>
<keyword evidence="1" id="KW-0472">Membrane</keyword>
<evidence type="ECO:0000313" key="3">
    <source>
        <dbReference type="Proteomes" id="UP000002872"/>
    </source>
</evidence>
<reference evidence="2" key="1">
    <citation type="submission" date="2011-01" db="EMBL/GenBank/DDBJ databases">
        <title>The Genome Sequence of Nematocida parisii strain ERTm3.</title>
        <authorList>
            <consortium name="The Broad Institute Genome Sequencing Platform"/>
            <consortium name="The Broad Institute Genome Sequencing Center for Infectious Disease"/>
            <person name="Cuomo C."/>
            <person name="Troemel E."/>
            <person name="Young S.K."/>
            <person name="Zeng Q."/>
            <person name="Gargeya S."/>
            <person name="Fitzgerald M."/>
            <person name="Haas B."/>
            <person name="Abouelleil A."/>
            <person name="Alvarado L."/>
            <person name="Arachchi H.M."/>
            <person name="Berlin A."/>
            <person name="Chapman S.B."/>
            <person name="Gearin G."/>
            <person name="Goldberg J."/>
            <person name="Griggs A."/>
            <person name="Gujja S."/>
            <person name="Hansen M."/>
            <person name="Heiman D."/>
            <person name="Howarth C."/>
            <person name="Larimer J."/>
            <person name="Lui A."/>
            <person name="MacDonald P.J.P."/>
            <person name="McCowen C."/>
            <person name="Montmayeur A."/>
            <person name="Murphy C."/>
            <person name="Neiman D."/>
            <person name="Pearson M."/>
            <person name="Priest M."/>
            <person name="Roberts A."/>
            <person name="Saif S."/>
            <person name="Shea T."/>
            <person name="Sisk P."/>
            <person name="Stolte C."/>
            <person name="Sykes S."/>
            <person name="Wortman J."/>
            <person name="Nusbaum C."/>
            <person name="Birren B."/>
        </authorList>
    </citation>
    <scope>NUCLEOTIDE SEQUENCE</scope>
    <source>
        <strain evidence="2">ERTm3</strain>
    </source>
</reference>
<dbReference type="Proteomes" id="UP000002872">
    <property type="component" value="Unassembled WGS sequence"/>
</dbReference>
<proteinExistence type="predicted"/>
<evidence type="ECO:0000256" key="1">
    <source>
        <dbReference type="SAM" id="Phobius"/>
    </source>
</evidence>
<keyword evidence="1" id="KW-1133">Transmembrane helix</keyword>
<dbReference type="InParanoid" id="I3EKQ0"/>